<dbReference type="InterPro" id="IPR036388">
    <property type="entry name" value="WH-like_DNA-bd_sf"/>
</dbReference>
<evidence type="ECO:0000256" key="3">
    <source>
        <dbReference type="ARBA" id="ARBA00023163"/>
    </source>
</evidence>
<name>A0A4Q2UMV6_9BACT</name>
<dbReference type="PROSITE" id="PS51118">
    <property type="entry name" value="HTH_HXLR"/>
    <property type="match status" value="1"/>
</dbReference>
<dbReference type="Gene3D" id="1.10.10.10">
    <property type="entry name" value="Winged helix-like DNA-binding domain superfamily/Winged helix DNA-binding domain"/>
    <property type="match status" value="1"/>
</dbReference>
<dbReference type="RefSeq" id="WP_129601347.1">
    <property type="nucleotide sequence ID" value="NZ_SBLB01000002.1"/>
</dbReference>
<sequence>MSSTIKESSTNAHNARLLSEWCGVNDILRDISPRWKMVLLHQIAHGVAQYSLLKQSFPTLSDHVLSQRLAELVTEKLVRKSFVPETVPPQTRYSPTPKGLALLAIVAKLNQWGNRIWVEEQDA</sequence>
<evidence type="ECO:0000259" key="4">
    <source>
        <dbReference type="PROSITE" id="PS51118"/>
    </source>
</evidence>
<reference evidence="5 6" key="1">
    <citation type="submission" date="2019-01" db="EMBL/GenBank/DDBJ databases">
        <title>Spirosoma flava sp. nov., a propanil-degrading bacterium isolated from herbicide-contaminated soil.</title>
        <authorList>
            <person name="Zhang L."/>
            <person name="Jiang J.-D."/>
        </authorList>
    </citation>
    <scope>NUCLEOTIDE SEQUENCE [LARGE SCALE GENOMIC DNA]</scope>
    <source>
        <strain evidence="5 6">TY50</strain>
    </source>
</reference>
<dbReference type="EMBL" id="SBLB01000002">
    <property type="protein sequence ID" value="RYC70122.1"/>
    <property type="molecule type" value="Genomic_DNA"/>
</dbReference>
<comment type="caution">
    <text evidence="5">The sequence shown here is derived from an EMBL/GenBank/DDBJ whole genome shotgun (WGS) entry which is preliminary data.</text>
</comment>
<dbReference type="PANTHER" id="PTHR33204">
    <property type="entry name" value="TRANSCRIPTIONAL REGULATOR, MARR FAMILY"/>
    <property type="match status" value="1"/>
</dbReference>
<keyword evidence="1" id="KW-0805">Transcription regulation</keyword>
<dbReference type="Pfam" id="PF01638">
    <property type="entry name" value="HxlR"/>
    <property type="match status" value="1"/>
</dbReference>
<dbReference type="InterPro" id="IPR002577">
    <property type="entry name" value="HTH_HxlR"/>
</dbReference>
<protein>
    <submittedName>
        <fullName evidence="5">Transcriptional regulator</fullName>
    </submittedName>
</protein>
<dbReference type="GO" id="GO:0003677">
    <property type="term" value="F:DNA binding"/>
    <property type="evidence" value="ECO:0007669"/>
    <property type="project" value="UniProtKB-KW"/>
</dbReference>
<accession>A0A4Q2UMV6</accession>
<dbReference type="Proteomes" id="UP000290407">
    <property type="component" value="Unassembled WGS sequence"/>
</dbReference>
<evidence type="ECO:0000256" key="2">
    <source>
        <dbReference type="ARBA" id="ARBA00023125"/>
    </source>
</evidence>
<organism evidence="5 6">
    <name type="scientific">Spirosoma sordidisoli</name>
    <dbReference type="NCBI Taxonomy" id="2502893"/>
    <lineage>
        <taxon>Bacteria</taxon>
        <taxon>Pseudomonadati</taxon>
        <taxon>Bacteroidota</taxon>
        <taxon>Cytophagia</taxon>
        <taxon>Cytophagales</taxon>
        <taxon>Cytophagaceae</taxon>
        <taxon>Spirosoma</taxon>
    </lineage>
</organism>
<keyword evidence="6" id="KW-1185">Reference proteome</keyword>
<evidence type="ECO:0000256" key="1">
    <source>
        <dbReference type="ARBA" id="ARBA00023015"/>
    </source>
</evidence>
<evidence type="ECO:0000313" key="6">
    <source>
        <dbReference type="Proteomes" id="UP000290407"/>
    </source>
</evidence>
<proteinExistence type="predicted"/>
<gene>
    <name evidence="5" type="ORF">EQG79_09635</name>
</gene>
<keyword evidence="2" id="KW-0238">DNA-binding</keyword>
<keyword evidence="3" id="KW-0804">Transcription</keyword>
<dbReference type="SUPFAM" id="SSF46785">
    <property type="entry name" value="Winged helix' DNA-binding domain"/>
    <property type="match status" value="1"/>
</dbReference>
<dbReference type="AlphaFoldDB" id="A0A4Q2UMV6"/>
<dbReference type="InterPro" id="IPR036390">
    <property type="entry name" value="WH_DNA-bd_sf"/>
</dbReference>
<feature type="domain" description="HTH hxlR-type" evidence="4">
    <location>
        <begin position="22"/>
        <end position="121"/>
    </location>
</feature>
<evidence type="ECO:0000313" key="5">
    <source>
        <dbReference type="EMBL" id="RYC70122.1"/>
    </source>
</evidence>